<dbReference type="SUPFAM" id="SSF53383">
    <property type="entry name" value="PLP-dependent transferases"/>
    <property type="match status" value="1"/>
</dbReference>
<evidence type="ECO:0000256" key="2">
    <source>
        <dbReference type="ARBA" id="ARBA00009077"/>
    </source>
</evidence>
<dbReference type="PIRSF" id="PIRSF001434">
    <property type="entry name" value="CGS"/>
    <property type="match status" value="1"/>
</dbReference>
<accession>A0A6J6P893</accession>
<dbReference type="InterPro" id="IPR015421">
    <property type="entry name" value="PyrdxlP-dep_Trfase_major"/>
</dbReference>
<keyword evidence="3" id="KW-0663">Pyridoxal phosphate</keyword>
<sequence>MSKKFETRAITAGRPPVEPDAPLNPPIDLTSTFHSGGPIGYGRYGNQTWTALEEAISELEGGQTLAFSSGMAAISAVFSILPIGAPIVASNQGYSGVMSLLNSFHASGRLEVRFVDVVNTQEVIDAMKGAALVWLESPTNPCLDVADLPALISAAKKLSIGVAVDNTFATPLVQNPLAMGADIVMHSVTKFLSGHSDILMGSLSTNDPALLKRLQDSRSFNGSIPGPFEAWLALRGLRTFPLRFNKAQENAKELVVRLQAHPSITRVRYPGFGAIVSFEVDGTPEQTQHVCDSSTLIAHATSLGGVESLWERRRRWPIESPTVPEQLIRLSVGCEHVDDIWDDISKALASI</sequence>
<dbReference type="EMBL" id="CAEZYA010000002">
    <property type="protein sequence ID" value="CAB4695179.1"/>
    <property type="molecule type" value="Genomic_DNA"/>
</dbReference>
<evidence type="ECO:0000313" key="6">
    <source>
        <dbReference type="EMBL" id="CAB4759999.1"/>
    </source>
</evidence>
<dbReference type="GO" id="GO:0030170">
    <property type="term" value="F:pyridoxal phosphate binding"/>
    <property type="evidence" value="ECO:0007669"/>
    <property type="project" value="InterPro"/>
</dbReference>
<dbReference type="GO" id="GO:0004123">
    <property type="term" value="F:cystathionine gamma-lyase activity"/>
    <property type="evidence" value="ECO:0007669"/>
    <property type="project" value="TreeGrafter"/>
</dbReference>
<dbReference type="EMBL" id="CAFBQD010000002">
    <property type="protein sequence ID" value="CAB5045002.1"/>
    <property type="molecule type" value="Genomic_DNA"/>
</dbReference>
<dbReference type="EMBL" id="CAFBLC010000001">
    <property type="protein sequence ID" value="CAB4853832.1"/>
    <property type="molecule type" value="Genomic_DNA"/>
</dbReference>
<dbReference type="EMBL" id="CAFAAU010000011">
    <property type="protein sequence ID" value="CAB4804193.1"/>
    <property type="molecule type" value="Genomic_DNA"/>
</dbReference>
<comment type="similarity">
    <text evidence="2">Belongs to the trans-sulfuration enzymes family.</text>
</comment>
<feature type="region of interest" description="Disordered" evidence="4">
    <location>
        <begin position="1"/>
        <end position="24"/>
    </location>
</feature>
<dbReference type="EMBL" id="CAEZZN010000003">
    <property type="protein sequence ID" value="CAB4759999.1"/>
    <property type="molecule type" value="Genomic_DNA"/>
</dbReference>
<evidence type="ECO:0000256" key="4">
    <source>
        <dbReference type="SAM" id="MobiDB-lite"/>
    </source>
</evidence>
<evidence type="ECO:0000313" key="7">
    <source>
        <dbReference type="EMBL" id="CAB4804193.1"/>
    </source>
</evidence>
<dbReference type="EMBL" id="CAFBOQ010000003">
    <property type="protein sequence ID" value="CAB4977417.1"/>
    <property type="molecule type" value="Genomic_DNA"/>
</dbReference>
<dbReference type="CDD" id="cd00614">
    <property type="entry name" value="CGS_like"/>
    <property type="match status" value="1"/>
</dbReference>
<dbReference type="Gene3D" id="3.40.640.10">
    <property type="entry name" value="Type I PLP-dependent aspartate aminotransferase-like (Major domain)"/>
    <property type="match status" value="1"/>
</dbReference>
<dbReference type="GO" id="GO:0005737">
    <property type="term" value="C:cytoplasm"/>
    <property type="evidence" value="ECO:0007669"/>
    <property type="project" value="TreeGrafter"/>
</dbReference>
<proteinExistence type="inferred from homology"/>
<dbReference type="Gene3D" id="3.90.1150.10">
    <property type="entry name" value="Aspartate Aminotransferase, domain 1"/>
    <property type="match status" value="1"/>
</dbReference>
<dbReference type="AlphaFoldDB" id="A0A6J6P893"/>
<gene>
    <name evidence="5" type="ORF">UFOPK2627_00138</name>
    <name evidence="6" type="ORF">UFOPK2879_00169</name>
    <name evidence="7" type="ORF">UFOPK3078_00560</name>
    <name evidence="8" type="ORF">UFOPK3288_00039</name>
    <name evidence="9" type="ORF">UFOPK3990_00178</name>
    <name evidence="10" type="ORF">UFOPK4245_00194</name>
    <name evidence="11" type="ORF">UFOPK4337_00021</name>
</gene>
<evidence type="ECO:0000256" key="3">
    <source>
        <dbReference type="ARBA" id="ARBA00022898"/>
    </source>
</evidence>
<evidence type="ECO:0000313" key="10">
    <source>
        <dbReference type="EMBL" id="CAB5045002.1"/>
    </source>
</evidence>
<dbReference type="GO" id="GO:0019343">
    <property type="term" value="P:cysteine biosynthetic process via cystathionine"/>
    <property type="evidence" value="ECO:0007669"/>
    <property type="project" value="TreeGrafter"/>
</dbReference>
<reference evidence="5" key="1">
    <citation type="submission" date="2020-05" db="EMBL/GenBank/DDBJ databases">
        <authorList>
            <person name="Chiriac C."/>
            <person name="Salcher M."/>
            <person name="Ghai R."/>
            <person name="Kavagutti S V."/>
        </authorList>
    </citation>
    <scope>NUCLEOTIDE SEQUENCE</scope>
</reference>
<dbReference type="PANTHER" id="PTHR11808:SF15">
    <property type="entry name" value="CYSTATHIONINE GAMMA-LYASE"/>
    <property type="match status" value="1"/>
</dbReference>
<evidence type="ECO:0000313" key="9">
    <source>
        <dbReference type="EMBL" id="CAB4977417.1"/>
    </source>
</evidence>
<evidence type="ECO:0000313" key="8">
    <source>
        <dbReference type="EMBL" id="CAB4853832.1"/>
    </source>
</evidence>
<evidence type="ECO:0000313" key="5">
    <source>
        <dbReference type="EMBL" id="CAB4695179.1"/>
    </source>
</evidence>
<dbReference type="InterPro" id="IPR015424">
    <property type="entry name" value="PyrdxlP-dep_Trfase"/>
</dbReference>
<name>A0A6J6P893_9ZZZZ</name>
<protein>
    <submittedName>
        <fullName evidence="5">Unannotated protein</fullName>
    </submittedName>
</protein>
<dbReference type="Pfam" id="PF01053">
    <property type="entry name" value="Cys_Met_Meta_PP"/>
    <property type="match status" value="1"/>
</dbReference>
<evidence type="ECO:0000256" key="1">
    <source>
        <dbReference type="ARBA" id="ARBA00001933"/>
    </source>
</evidence>
<organism evidence="5">
    <name type="scientific">freshwater metagenome</name>
    <dbReference type="NCBI Taxonomy" id="449393"/>
    <lineage>
        <taxon>unclassified sequences</taxon>
        <taxon>metagenomes</taxon>
        <taxon>ecological metagenomes</taxon>
    </lineage>
</organism>
<dbReference type="EMBL" id="CAFBQM010000001">
    <property type="protein sequence ID" value="CAB5050721.1"/>
    <property type="molecule type" value="Genomic_DNA"/>
</dbReference>
<dbReference type="PANTHER" id="PTHR11808">
    <property type="entry name" value="TRANS-SULFURATION ENZYME FAMILY MEMBER"/>
    <property type="match status" value="1"/>
</dbReference>
<dbReference type="InterPro" id="IPR015422">
    <property type="entry name" value="PyrdxlP-dep_Trfase_small"/>
</dbReference>
<dbReference type="InterPro" id="IPR000277">
    <property type="entry name" value="Cys/Met-Metab_PyrdxlP-dep_enz"/>
</dbReference>
<dbReference type="GO" id="GO:0019346">
    <property type="term" value="P:transsulfuration"/>
    <property type="evidence" value="ECO:0007669"/>
    <property type="project" value="InterPro"/>
</dbReference>
<evidence type="ECO:0000313" key="11">
    <source>
        <dbReference type="EMBL" id="CAB5050721.1"/>
    </source>
</evidence>
<dbReference type="FunFam" id="3.40.640.10:FF:000046">
    <property type="entry name" value="Cystathionine gamma-lyase"/>
    <property type="match status" value="1"/>
</dbReference>
<comment type="cofactor">
    <cofactor evidence="1">
        <name>pyridoxal 5'-phosphate</name>
        <dbReference type="ChEBI" id="CHEBI:597326"/>
    </cofactor>
</comment>